<dbReference type="RefSeq" id="WP_213426356.1">
    <property type="nucleotide sequence ID" value="NZ_AP031286.1"/>
</dbReference>
<accession>A0ABM9G4N6</accession>
<proteinExistence type="predicted"/>
<protein>
    <submittedName>
        <fullName evidence="2">DoxX-like family protein</fullName>
    </submittedName>
</protein>
<organism evidence="2 3">
    <name type="scientific">Paenibacillus melissococcoides</name>
    <dbReference type="NCBI Taxonomy" id="2912268"/>
    <lineage>
        <taxon>Bacteria</taxon>
        <taxon>Bacillati</taxon>
        <taxon>Bacillota</taxon>
        <taxon>Bacilli</taxon>
        <taxon>Bacillales</taxon>
        <taxon>Paenibacillaceae</taxon>
        <taxon>Paenibacillus</taxon>
    </lineage>
</organism>
<comment type="caution">
    <text evidence="2">The sequence shown here is derived from an EMBL/GenBank/DDBJ whole genome shotgun (WGS) entry which is preliminary data.</text>
</comment>
<gene>
    <name evidence="2" type="ORF">WJ0W_003984</name>
</gene>
<evidence type="ECO:0000313" key="2">
    <source>
        <dbReference type="EMBL" id="CAH8246751.1"/>
    </source>
</evidence>
<keyword evidence="1" id="KW-0472">Membrane</keyword>
<dbReference type="InterPro" id="IPR025695">
    <property type="entry name" value="DoxX-like"/>
</dbReference>
<keyword evidence="1" id="KW-0812">Transmembrane</keyword>
<feature type="transmembrane region" description="Helical" evidence="1">
    <location>
        <begin position="97"/>
        <end position="117"/>
    </location>
</feature>
<evidence type="ECO:0000256" key="1">
    <source>
        <dbReference type="SAM" id="Phobius"/>
    </source>
</evidence>
<name>A0ABM9G4N6_9BACL</name>
<reference evidence="2" key="1">
    <citation type="submission" date="2022-06" db="EMBL/GenBank/DDBJ databases">
        <authorList>
            <person name="Dietemann V."/>
            <person name="Ory F."/>
            <person name="Dainat B."/>
            <person name="Oberhansli S."/>
        </authorList>
    </citation>
    <scope>NUCLEOTIDE SEQUENCE</scope>
    <source>
        <strain evidence="2">Ena-SAMPLE-TAB-26-04-2022-14:26:32:270-5432</strain>
    </source>
</reference>
<feature type="transmembrane region" description="Helical" evidence="1">
    <location>
        <begin position="123"/>
        <end position="144"/>
    </location>
</feature>
<sequence length="158" mass="16898">MITRHASAGRANGSTGRHSACRQHRAGAIHYASVLLLTQLWCWQGLVPKLVYPEGGELALLQAAGLFPGWERTALTLLGFAEIGIGLMTAACHRKTWMWRGQAVLVLLLACAALGGYPEWIKAPFSPVTLSAAMIGLGIIAAVSEWRAAHPLGRSAFL</sequence>
<keyword evidence="1" id="KW-1133">Transmembrane helix</keyword>
<dbReference type="Proteomes" id="UP001154322">
    <property type="component" value="Unassembled WGS sequence"/>
</dbReference>
<keyword evidence="3" id="KW-1185">Reference proteome</keyword>
<evidence type="ECO:0000313" key="3">
    <source>
        <dbReference type="Proteomes" id="UP001154322"/>
    </source>
</evidence>
<dbReference type="EMBL" id="CALYLO010000005">
    <property type="protein sequence ID" value="CAH8246751.1"/>
    <property type="molecule type" value="Genomic_DNA"/>
</dbReference>
<dbReference type="Pfam" id="PF13781">
    <property type="entry name" value="DoxX_3"/>
    <property type="match status" value="1"/>
</dbReference>